<dbReference type="PANTHER" id="PTHR43289">
    <property type="entry name" value="MITOGEN-ACTIVATED PROTEIN KINASE KINASE KINASE 20-RELATED"/>
    <property type="match status" value="1"/>
</dbReference>
<keyword evidence="4 7" id="KW-0547">Nucleotide-binding</keyword>
<dbReference type="InterPro" id="IPR000719">
    <property type="entry name" value="Prot_kinase_dom"/>
</dbReference>
<reference evidence="11 12" key="1">
    <citation type="submission" date="2019-02" db="EMBL/GenBank/DDBJ databases">
        <title>Deep-cultivation of Planctomycetes and their phenomic and genomic characterization uncovers novel biology.</title>
        <authorList>
            <person name="Wiegand S."/>
            <person name="Jogler M."/>
            <person name="Boedeker C."/>
            <person name="Pinto D."/>
            <person name="Vollmers J."/>
            <person name="Rivas-Marin E."/>
            <person name="Kohn T."/>
            <person name="Peeters S.H."/>
            <person name="Heuer A."/>
            <person name="Rast P."/>
            <person name="Oberbeckmann S."/>
            <person name="Bunk B."/>
            <person name="Jeske O."/>
            <person name="Meyerdierks A."/>
            <person name="Storesund J.E."/>
            <person name="Kallscheuer N."/>
            <person name="Luecker S."/>
            <person name="Lage O.M."/>
            <person name="Pohl T."/>
            <person name="Merkel B.J."/>
            <person name="Hornburger P."/>
            <person name="Mueller R.-W."/>
            <person name="Bruemmer F."/>
            <person name="Labrenz M."/>
            <person name="Spormann A.M."/>
            <person name="Op Den Camp H."/>
            <person name="Overmann J."/>
            <person name="Amann R."/>
            <person name="Jetten M.S.M."/>
            <person name="Mascher T."/>
            <person name="Medema M.H."/>
            <person name="Devos D.P."/>
            <person name="Kaster A.-K."/>
            <person name="Ovreas L."/>
            <person name="Rohde M."/>
            <person name="Galperin M.Y."/>
            <person name="Jogler C."/>
        </authorList>
    </citation>
    <scope>NUCLEOTIDE SEQUENCE [LARGE SCALE GENOMIC DNA]</scope>
    <source>
        <strain evidence="11 12">Pla111</strain>
    </source>
</reference>
<dbReference type="InterPro" id="IPR011009">
    <property type="entry name" value="Kinase-like_dom_sf"/>
</dbReference>
<evidence type="ECO:0000259" key="10">
    <source>
        <dbReference type="PROSITE" id="PS50011"/>
    </source>
</evidence>
<evidence type="ECO:0000256" key="7">
    <source>
        <dbReference type="PROSITE-ProRule" id="PRU10141"/>
    </source>
</evidence>
<dbReference type="SMART" id="SM00220">
    <property type="entry name" value="S_TKc"/>
    <property type="match status" value="1"/>
</dbReference>
<keyword evidence="3 11" id="KW-0808">Transferase</keyword>
<feature type="region of interest" description="Disordered" evidence="8">
    <location>
        <begin position="590"/>
        <end position="619"/>
    </location>
</feature>
<keyword evidence="2" id="KW-0723">Serine/threonine-protein kinase</keyword>
<name>A0A5C5WEE5_9BACT</name>
<dbReference type="AlphaFoldDB" id="A0A5C5WEE5"/>
<dbReference type="Pfam" id="PF00069">
    <property type="entry name" value="Pkinase"/>
    <property type="match status" value="1"/>
</dbReference>
<evidence type="ECO:0000256" key="1">
    <source>
        <dbReference type="ARBA" id="ARBA00012513"/>
    </source>
</evidence>
<dbReference type="GO" id="GO:0005524">
    <property type="term" value="F:ATP binding"/>
    <property type="evidence" value="ECO:0007669"/>
    <property type="project" value="UniProtKB-UniRule"/>
</dbReference>
<evidence type="ECO:0000313" key="11">
    <source>
        <dbReference type="EMBL" id="TWT48425.1"/>
    </source>
</evidence>
<feature type="transmembrane region" description="Helical" evidence="9">
    <location>
        <begin position="363"/>
        <end position="384"/>
    </location>
</feature>
<dbReference type="Gene3D" id="3.30.200.20">
    <property type="entry name" value="Phosphorylase Kinase, domain 1"/>
    <property type="match status" value="1"/>
</dbReference>
<dbReference type="SUPFAM" id="SSF56112">
    <property type="entry name" value="Protein kinase-like (PK-like)"/>
    <property type="match status" value="1"/>
</dbReference>
<keyword evidence="6 7" id="KW-0067">ATP-binding</keyword>
<dbReference type="Gene3D" id="1.10.510.10">
    <property type="entry name" value="Transferase(Phosphotransferase) domain 1"/>
    <property type="match status" value="1"/>
</dbReference>
<dbReference type="InterPro" id="IPR017441">
    <property type="entry name" value="Protein_kinase_ATP_BS"/>
</dbReference>
<keyword evidence="9" id="KW-0812">Transmembrane</keyword>
<dbReference type="PROSITE" id="PS50011">
    <property type="entry name" value="PROTEIN_KINASE_DOM"/>
    <property type="match status" value="1"/>
</dbReference>
<dbReference type="Proteomes" id="UP000318995">
    <property type="component" value="Unassembled WGS sequence"/>
</dbReference>
<organism evidence="11 12">
    <name type="scientific">Botrimarina hoheduenensis</name>
    <dbReference type="NCBI Taxonomy" id="2528000"/>
    <lineage>
        <taxon>Bacteria</taxon>
        <taxon>Pseudomonadati</taxon>
        <taxon>Planctomycetota</taxon>
        <taxon>Planctomycetia</taxon>
        <taxon>Pirellulales</taxon>
        <taxon>Lacipirellulaceae</taxon>
        <taxon>Botrimarina</taxon>
    </lineage>
</organism>
<dbReference type="EC" id="2.7.11.1" evidence="1"/>
<feature type="domain" description="Protein kinase" evidence="10">
    <location>
        <begin position="9"/>
        <end position="269"/>
    </location>
</feature>
<evidence type="ECO:0000256" key="3">
    <source>
        <dbReference type="ARBA" id="ARBA00022679"/>
    </source>
</evidence>
<evidence type="ECO:0000256" key="5">
    <source>
        <dbReference type="ARBA" id="ARBA00022777"/>
    </source>
</evidence>
<dbReference type="OrthoDB" id="6111975at2"/>
<evidence type="ECO:0000256" key="4">
    <source>
        <dbReference type="ARBA" id="ARBA00022741"/>
    </source>
</evidence>
<dbReference type="RefSeq" id="WP_146570485.1">
    <property type="nucleotide sequence ID" value="NZ_SJPH01000001.1"/>
</dbReference>
<dbReference type="GO" id="GO:0004674">
    <property type="term" value="F:protein serine/threonine kinase activity"/>
    <property type="evidence" value="ECO:0007669"/>
    <property type="project" value="UniProtKB-KW"/>
</dbReference>
<evidence type="ECO:0000256" key="9">
    <source>
        <dbReference type="SAM" id="Phobius"/>
    </source>
</evidence>
<evidence type="ECO:0000256" key="6">
    <source>
        <dbReference type="ARBA" id="ARBA00022840"/>
    </source>
</evidence>
<comment type="caution">
    <text evidence="11">The sequence shown here is derived from an EMBL/GenBank/DDBJ whole genome shotgun (WGS) entry which is preliminary data.</text>
</comment>
<feature type="binding site" evidence="7">
    <location>
        <position position="38"/>
    </location>
    <ligand>
        <name>ATP</name>
        <dbReference type="ChEBI" id="CHEBI:30616"/>
    </ligand>
</feature>
<dbReference type="EMBL" id="SJPH01000001">
    <property type="protein sequence ID" value="TWT48425.1"/>
    <property type="molecule type" value="Genomic_DNA"/>
</dbReference>
<dbReference type="PROSITE" id="PS00108">
    <property type="entry name" value="PROTEIN_KINASE_ST"/>
    <property type="match status" value="1"/>
</dbReference>
<dbReference type="FunFam" id="1.10.510.10:FF:000021">
    <property type="entry name" value="Serine/threonine protein kinase"/>
    <property type="match status" value="1"/>
</dbReference>
<proteinExistence type="predicted"/>
<sequence length="619" mass="68077">MNPERLGPYFIDSQIGKGGMGCVYRATHRDTGEIAAIKSLASNLAASEGFRDRFQSEIDSLRKLRHASIVRLLGHGEEAGQLFYAMELVDGPSLEQELRRGRRFTWREVTQIAIQISRALKHAHDHGVVHRDIKPANLLLTPRGDIKIADFGIARLFGSTGSTIAGGVLGTADYMSPEQAAGKPVTARCDQYALGCVMYTLLTGRTPFRADDVAAMLQMQRWAMPESVRRYAPETPVQLEQAMQQLLEKDPADRYPNTDVLARHLEAMLKAFARPKEDGFELAEAETPAAASSVLDAALDETRDAHAGDSLLEDQEEEEDALSLVEVHEDSGVIEPFTRAPSRYTVVPANEHQEDSGPMRGSLVAMLLWLGTLAAALTLFVWWWSRPPAADDLYESIQASRESVQAPGTAARSIERFLDLYPNDPRADEVREFGRTVELQQMRNRRALSLWIGERLGRAAQPEDLLYRSTMLQRERDPDGAAAALESLALLAESQAVDEGLEGQEEESQRLTALAELVRSEAEALRKNRLAELAQMFEYTRDRLAAARKRLHAGDAAGAAELAAAVSRVLPESDATAPLIEQAQQLVREAESLRAKPPASSSVPNEVQKPAAIPGPIKP</sequence>
<gene>
    <name evidence="11" type="primary">stkP_1</name>
    <name evidence="11" type="ORF">Pla111_01930</name>
</gene>
<keyword evidence="9" id="KW-1133">Transmembrane helix</keyword>
<dbReference type="PANTHER" id="PTHR43289:SF6">
    <property type="entry name" value="SERINE_THREONINE-PROTEIN KINASE NEKL-3"/>
    <property type="match status" value="1"/>
</dbReference>
<evidence type="ECO:0000256" key="2">
    <source>
        <dbReference type="ARBA" id="ARBA00022527"/>
    </source>
</evidence>
<keyword evidence="12" id="KW-1185">Reference proteome</keyword>
<dbReference type="CDD" id="cd14014">
    <property type="entry name" value="STKc_PknB_like"/>
    <property type="match status" value="1"/>
</dbReference>
<dbReference type="PROSITE" id="PS00107">
    <property type="entry name" value="PROTEIN_KINASE_ATP"/>
    <property type="match status" value="1"/>
</dbReference>
<keyword evidence="9" id="KW-0472">Membrane</keyword>
<evidence type="ECO:0000256" key="8">
    <source>
        <dbReference type="SAM" id="MobiDB-lite"/>
    </source>
</evidence>
<protein>
    <recommendedName>
        <fullName evidence="1">non-specific serine/threonine protein kinase</fullName>
        <ecNumber evidence="1">2.7.11.1</ecNumber>
    </recommendedName>
</protein>
<accession>A0A5C5WEE5</accession>
<dbReference type="InterPro" id="IPR008271">
    <property type="entry name" value="Ser/Thr_kinase_AS"/>
</dbReference>
<evidence type="ECO:0000313" key="12">
    <source>
        <dbReference type="Proteomes" id="UP000318995"/>
    </source>
</evidence>
<keyword evidence="5 11" id="KW-0418">Kinase</keyword>